<accession>A0ABP9YLA7</accession>
<keyword evidence="3" id="KW-1185">Reference proteome</keyword>
<evidence type="ECO:0000313" key="3">
    <source>
        <dbReference type="Proteomes" id="UP001473302"/>
    </source>
</evidence>
<comment type="caution">
    <text evidence="2">The sequence shown here is derived from an EMBL/GenBank/DDBJ whole genome shotgun (WGS) entry which is preliminary data.</text>
</comment>
<evidence type="ECO:0000313" key="2">
    <source>
        <dbReference type="EMBL" id="GAA5807640.1"/>
    </source>
</evidence>
<name>A0ABP9YLA7_9FUNG</name>
<feature type="compositionally biased region" description="Pro residues" evidence="1">
    <location>
        <begin position="222"/>
        <end position="239"/>
    </location>
</feature>
<dbReference type="EMBL" id="BAABUK010000002">
    <property type="protein sequence ID" value="GAA5807640.1"/>
    <property type="molecule type" value="Genomic_DNA"/>
</dbReference>
<dbReference type="Proteomes" id="UP001473302">
    <property type="component" value="Unassembled WGS sequence"/>
</dbReference>
<evidence type="ECO:0000256" key="1">
    <source>
        <dbReference type="SAM" id="MobiDB-lite"/>
    </source>
</evidence>
<organism evidence="2 3">
    <name type="scientific">Mucor flavus</name>
    <dbReference type="NCBI Taxonomy" id="439312"/>
    <lineage>
        <taxon>Eukaryota</taxon>
        <taxon>Fungi</taxon>
        <taxon>Fungi incertae sedis</taxon>
        <taxon>Mucoromycota</taxon>
        <taxon>Mucoromycotina</taxon>
        <taxon>Mucoromycetes</taxon>
        <taxon>Mucorales</taxon>
        <taxon>Mucorineae</taxon>
        <taxon>Mucoraceae</taxon>
        <taxon>Mucor</taxon>
    </lineage>
</organism>
<evidence type="ECO:0008006" key="4">
    <source>
        <dbReference type="Google" id="ProtNLM"/>
    </source>
</evidence>
<protein>
    <recommendedName>
        <fullName evidence="4">FAR1 domain-containing protein</fullName>
    </recommendedName>
</protein>
<feature type="region of interest" description="Disordered" evidence="1">
    <location>
        <begin position="205"/>
        <end position="254"/>
    </location>
</feature>
<gene>
    <name evidence="2" type="ORF">MFLAVUS_001010</name>
</gene>
<reference evidence="2 3" key="1">
    <citation type="submission" date="2024-04" db="EMBL/GenBank/DDBJ databases">
        <title>genome sequences of Mucor flavus KT1a and Helicostylum pulchrum KT1b strains isolated from the surface of a dry-aged beef.</title>
        <authorList>
            <person name="Toyotome T."/>
            <person name="Hosono M."/>
            <person name="Torimaru M."/>
            <person name="Fukuda K."/>
            <person name="Mikami N."/>
        </authorList>
    </citation>
    <scope>NUCLEOTIDE SEQUENCE [LARGE SCALE GENOMIC DNA]</scope>
    <source>
        <strain evidence="2 3">KT1a</strain>
    </source>
</reference>
<sequence>MNQLNNTTYTVNTYGVMPSIIEIPVIDYKATIDSFIAKYGVRWVYHKKVVDKEPTEGSAPKRRKTVFRYVWYINYFCHRSGTKRVKSFVNQTGKQRNLQKETKKQNCPARLKVVCYQNNPSIAVFEHNHEIGGLDDIKHLPLSNEARAYIEGRLNEGYRKRDTRLSIQKNYRIFMQNLSIDMSRSSTVVHKDQMVHADEISLGGSRFKKQKRTVNKSTDTLAPPPSPSASAPPPPPPPGGETAPTNENPQHGYFSRKCKIPTLLRNDFRSYKQLFREIAEKHSLIRKDAFDFALFLCLNHLTNE</sequence>
<proteinExistence type="predicted"/>